<reference evidence="2" key="3">
    <citation type="submission" date="2025-09" db="UniProtKB">
        <authorList>
            <consortium name="Ensembl"/>
        </authorList>
    </citation>
    <scope>IDENTIFICATION</scope>
</reference>
<feature type="compositionally biased region" description="Basic and acidic residues" evidence="1">
    <location>
        <begin position="55"/>
        <end position="64"/>
    </location>
</feature>
<proteinExistence type="predicted"/>
<keyword evidence="3" id="KW-1185">Reference proteome</keyword>
<evidence type="ECO:0000313" key="3">
    <source>
        <dbReference type="Proteomes" id="UP000008912"/>
    </source>
</evidence>
<evidence type="ECO:0000256" key="1">
    <source>
        <dbReference type="SAM" id="MobiDB-lite"/>
    </source>
</evidence>
<feature type="compositionally biased region" description="Basic and acidic residues" evidence="1">
    <location>
        <begin position="71"/>
        <end position="89"/>
    </location>
</feature>
<dbReference type="Proteomes" id="UP000008912">
    <property type="component" value="Unassembled WGS sequence"/>
</dbReference>
<name>A0A7N5JQA0_AILME</name>
<sequence>LPITGLRIQAPLQDWGEETEDGAVYSVSLRRQLSQRLSPGAGPGGSQVRQGGRGGVERGGRRLGEGGAEWRGLEEKRRGQSRGAELRPE</sequence>
<protein>
    <submittedName>
        <fullName evidence="2">Uncharacterized protein</fullName>
    </submittedName>
</protein>
<dbReference type="Ensembl" id="ENSAMET00000025729.1">
    <property type="protein sequence ID" value="ENSAMEP00000028843.1"/>
    <property type="gene ID" value="ENSAMEG00000027964.1"/>
</dbReference>
<accession>A0A7N5JQA0</accession>
<evidence type="ECO:0000313" key="2">
    <source>
        <dbReference type="Ensembl" id="ENSAMEP00000028843.1"/>
    </source>
</evidence>
<reference evidence="2 3" key="1">
    <citation type="journal article" date="2010" name="Nature">
        <title>The sequence and de novo assembly of the giant panda genome.</title>
        <authorList>
            <person name="Li R."/>
            <person name="Fan W."/>
            <person name="Tian G."/>
            <person name="Zhu H."/>
            <person name="He L."/>
            <person name="Cai J."/>
            <person name="Huang Q."/>
            <person name="Cai Q."/>
            <person name="Li B."/>
            <person name="Bai Y."/>
            <person name="Zhang Z."/>
            <person name="Zhang Y."/>
            <person name="Wang W."/>
            <person name="Li J."/>
            <person name="Wei F."/>
            <person name="Li H."/>
            <person name="Jian M."/>
            <person name="Li J."/>
            <person name="Zhang Z."/>
            <person name="Nielsen R."/>
            <person name="Li D."/>
            <person name="Gu W."/>
            <person name="Yang Z."/>
            <person name="Xuan Z."/>
            <person name="Ryder O.A."/>
            <person name="Leung F.C."/>
            <person name="Zhou Y."/>
            <person name="Cao J."/>
            <person name="Sun X."/>
            <person name="Fu Y."/>
            <person name="Fang X."/>
            <person name="Guo X."/>
            <person name="Wang B."/>
            <person name="Hou R."/>
            <person name="Shen F."/>
            <person name="Mu B."/>
            <person name="Ni P."/>
            <person name="Lin R."/>
            <person name="Qian W."/>
            <person name="Wang G."/>
            <person name="Yu C."/>
            <person name="Nie W."/>
            <person name="Wang J."/>
            <person name="Wu Z."/>
            <person name="Liang H."/>
            <person name="Min J."/>
            <person name="Wu Q."/>
            <person name="Cheng S."/>
            <person name="Ruan J."/>
            <person name="Wang M."/>
            <person name="Shi Z."/>
            <person name="Wen M."/>
            <person name="Liu B."/>
            <person name="Ren X."/>
            <person name="Zheng H."/>
            <person name="Dong D."/>
            <person name="Cook K."/>
            <person name="Shan G."/>
            <person name="Zhang H."/>
            <person name="Kosiol C."/>
            <person name="Xie X."/>
            <person name="Lu Z."/>
            <person name="Zheng H."/>
            <person name="Li Y."/>
            <person name="Steiner C.C."/>
            <person name="Lam T.T."/>
            <person name="Lin S."/>
            <person name="Zhang Q."/>
            <person name="Li G."/>
            <person name="Tian J."/>
            <person name="Gong T."/>
            <person name="Liu H."/>
            <person name="Zhang D."/>
            <person name="Fang L."/>
            <person name="Ye C."/>
            <person name="Zhang J."/>
            <person name="Hu W."/>
            <person name="Xu A."/>
            <person name="Ren Y."/>
            <person name="Zhang G."/>
            <person name="Bruford M.W."/>
            <person name="Li Q."/>
            <person name="Ma L."/>
            <person name="Guo Y."/>
            <person name="An N."/>
            <person name="Hu Y."/>
            <person name="Zheng Y."/>
            <person name="Shi Y."/>
            <person name="Li Z."/>
            <person name="Liu Q."/>
            <person name="Chen Y."/>
            <person name="Zhao J."/>
            <person name="Qu N."/>
            <person name="Zhao S."/>
            <person name="Tian F."/>
            <person name="Wang X."/>
            <person name="Wang H."/>
            <person name="Xu L."/>
            <person name="Liu X."/>
            <person name="Vinar T."/>
            <person name="Wang Y."/>
            <person name="Lam T.W."/>
            <person name="Yiu S.M."/>
            <person name="Liu S."/>
            <person name="Zhang H."/>
            <person name="Li D."/>
            <person name="Huang Y."/>
            <person name="Wang X."/>
            <person name="Yang G."/>
            <person name="Jiang Z."/>
            <person name="Wang J."/>
            <person name="Qin N."/>
            <person name="Li L."/>
            <person name="Li J."/>
            <person name="Bolund L."/>
            <person name="Kristiansen K."/>
            <person name="Wong G.K."/>
            <person name="Olson M."/>
            <person name="Zhang X."/>
            <person name="Li S."/>
            <person name="Yang H."/>
            <person name="Wang J."/>
            <person name="Wang J."/>
        </authorList>
    </citation>
    <scope>NUCLEOTIDE SEQUENCE [LARGE SCALE GENOMIC DNA]</scope>
</reference>
<feature type="region of interest" description="Disordered" evidence="1">
    <location>
        <begin position="35"/>
        <end position="89"/>
    </location>
</feature>
<dbReference type="AlphaFoldDB" id="A0A7N5JQA0"/>
<dbReference type="InParanoid" id="A0A7N5JQA0"/>
<reference evidence="2" key="2">
    <citation type="submission" date="2025-08" db="UniProtKB">
        <authorList>
            <consortium name="Ensembl"/>
        </authorList>
    </citation>
    <scope>IDENTIFICATION</scope>
</reference>
<organism evidence="2 3">
    <name type="scientific">Ailuropoda melanoleuca</name>
    <name type="common">Giant panda</name>
    <dbReference type="NCBI Taxonomy" id="9646"/>
    <lineage>
        <taxon>Eukaryota</taxon>
        <taxon>Metazoa</taxon>
        <taxon>Chordata</taxon>
        <taxon>Craniata</taxon>
        <taxon>Vertebrata</taxon>
        <taxon>Euteleostomi</taxon>
        <taxon>Mammalia</taxon>
        <taxon>Eutheria</taxon>
        <taxon>Laurasiatheria</taxon>
        <taxon>Carnivora</taxon>
        <taxon>Caniformia</taxon>
        <taxon>Ursidae</taxon>
        <taxon>Ailuropoda</taxon>
    </lineage>
</organism>